<evidence type="ECO:0000313" key="3">
    <source>
        <dbReference type="Proteomes" id="UP000447873"/>
    </source>
</evidence>
<organism evidence="2 3">
    <name type="scientific">Venturia inaequalis</name>
    <name type="common">Apple scab fungus</name>
    <dbReference type="NCBI Taxonomy" id="5025"/>
    <lineage>
        <taxon>Eukaryota</taxon>
        <taxon>Fungi</taxon>
        <taxon>Dikarya</taxon>
        <taxon>Ascomycota</taxon>
        <taxon>Pezizomycotina</taxon>
        <taxon>Dothideomycetes</taxon>
        <taxon>Pleosporomycetidae</taxon>
        <taxon>Venturiales</taxon>
        <taxon>Venturiaceae</taxon>
        <taxon>Venturia</taxon>
    </lineage>
</organism>
<evidence type="ECO:0000256" key="1">
    <source>
        <dbReference type="SAM" id="MobiDB-lite"/>
    </source>
</evidence>
<comment type="caution">
    <text evidence="2">The sequence shown here is derived from an EMBL/GenBank/DDBJ whole genome shotgun (WGS) entry which is preliminary data.</text>
</comment>
<evidence type="ECO:0000313" key="2">
    <source>
        <dbReference type="EMBL" id="KAE9967101.1"/>
    </source>
</evidence>
<proteinExistence type="predicted"/>
<name>A0A8H3UCQ6_VENIN</name>
<protein>
    <submittedName>
        <fullName evidence="2">Uncharacterized protein</fullName>
    </submittedName>
</protein>
<dbReference type="EMBL" id="WNWS01000475">
    <property type="protein sequence ID" value="KAE9967101.1"/>
    <property type="molecule type" value="Genomic_DNA"/>
</dbReference>
<gene>
    <name evidence="2" type="ORF">EG328_008409</name>
</gene>
<sequence length="160" mass="19040">MAPTTPKKNRYREQAEKLNSKAAPRTLQYHANKAGAKRFKKRYQTKISSKNQKLRKEYGLLHERDTISELWQYIWFTDKAHFQLIKLAEDLVEPAEKVRRQVKEPKQLKYELDLVYQARLKVWQDLKAKELETPKGNCMTQVFYAKNILPIHIQQVQALE</sequence>
<accession>A0A8H3UCQ6</accession>
<reference evidence="2 3" key="1">
    <citation type="submission" date="2018-12" db="EMBL/GenBank/DDBJ databases">
        <title>Venturia inaequalis Genome Resource.</title>
        <authorList>
            <person name="Lichtner F.J."/>
        </authorList>
    </citation>
    <scope>NUCLEOTIDE SEQUENCE [LARGE SCALE GENOMIC DNA]</scope>
    <source>
        <strain evidence="2 3">120213</strain>
    </source>
</reference>
<dbReference type="Proteomes" id="UP000447873">
    <property type="component" value="Unassembled WGS sequence"/>
</dbReference>
<dbReference type="AlphaFoldDB" id="A0A8H3UCQ6"/>
<feature type="region of interest" description="Disordered" evidence="1">
    <location>
        <begin position="1"/>
        <end position="22"/>
    </location>
</feature>